<name>A0ABT0GQP6_9HYPH</name>
<dbReference type="EMBL" id="JALNMJ010000002">
    <property type="protein sequence ID" value="MCK7611173.1"/>
    <property type="molecule type" value="Genomic_DNA"/>
</dbReference>
<dbReference type="PANTHER" id="PTHR47473">
    <property type="entry name" value="BTA1P"/>
    <property type="match status" value="1"/>
</dbReference>
<dbReference type="RefSeq" id="WP_248150658.1">
    <property type="nucleotide sequence ID" value="NZ_JALNMJ010000002.1"/>
</dbReference>
<dbReference type="Pfam" id="PF11899">
    <property type="entry name" value="DUF3419"/>
    <property type="match status" value="1"/>
</dbReference>
<sequence>MTQSIDQRARFDAIRYARAWEDADVLLGAMQPQAGQRFLSICAAGDNALALLLLDPKEVVAADLSPAQIACLRLRIAAYLCLSHAEFLELIGVTNSARRPELLEQVLQACDPETQTFWREHLPDVTRFGAGNIGKFENYFRLFRRYILPLIHSRRTIESVFIVREKSAREVFFEARWNNRRWKLATSLFFSKTVMGWLGRDPAFFDHVEGSAGAHVRRKVRFAAVDQDPSENPYMRHILTGTNDGALPTAWRPENYAIIAERVDRITLVTGPVDRGELGVFDGFNLSDIFEYMSVAETAEVYGRLLERAAPGARFVYWNMMAPRSAPSAFAGRVRRLPELEARMKQVDKAFFYADLVIEETDS</sequence>
<dbReference type="SUPFAM" id="SSF53335">
    <property type="entry name" value="S-adenosyl-L-methionine-dependent methyltransferases"/>
    <property type="match status" value="2"/>
</dbReference>
<proteinExistence type="predicted"/>
<dbReference type="PANTHER" id="PTHR47473:SF1">
    <property type="entry name" value="METHYLTRANSFERASE DOMAIN-CONTAINING PROTEIN"/>
    <property type="match status" value="1"/>
</dbReference>
<dbReference type="InterPro" id="IPR021829">
    <property type="entry name" value="DUF3419"/>
</dbReference>
<accession>A0ABT0GQP6</accession>
<reference evidence="1" key="1">
    <citation type="submission" date="2022-04" db="EMBL/GenBank/DDBJ databases">
        <title>Roseibium sp. CAU 1639 isolated from mud.</title>
        <authorList>
            <person name="Kim W."/>
        </authorList>
    </citation>
    <scope>NUCLEOTIDE SEQUENCE</scope>
    <source>
        <strain evidence="1">CAU 1639</strain>
    </source>
</reference>
<evidence type="ECO:0000313" key="1">
    <source>
        <dbReference type="EMBL" id="MCK7611173.1"/>
    </source>
</evidence>
<keyword evidence="2" id="KW-1185">Reference proteome</keyword>
<gene>
    <name evidence="1" type="ORF">M0H32_03275</name>
</gene>
<evidence type="ECO:0000313" key="2">
    <source>
        <dbReference type="Proteomes" id="UP001431221"/>
    </source>
</evidence>
<dbReference type="Proteomes" id="UP001431221">
    <property type="component" value="Unassembled WGS sequence"/>
</dbReference>
<comment type="caution">
    <text evidence="1">The sequence shown here is derived from an EMBL/GenBank/DDBJ whole genome shotgun (WGS) entry which is preliminary data.</text>
</comment>
<protein>
    <submittedName>
        <fullName evidence="1">BtaA family protein</fullName>
    </submittedName>
</protein>
<organism evidence="1 2">
    <name type="scientific">Roseibium sediminicola</name>
    <dbReference type="NCBI Taxonomy" id="2933272"/>
    <lineage>
        <taxon>Bacteria</taxon>
        <taxon>Pseudomonadati</taxon>
        <taxon>Pseudomonadota</taxon>
        <taxon>Alphaproteobacteria</taxon>
        <taxon>Hyphomicrobiales</taxon>
        <taxon>Stappiaceae</taxon>
        <taxon>Roseibium</taxon>
    </lineage>
</organism>
<dbReference type="InterPro" id="IPR029063">
    <property type="entry name" value="SAM-dependent_MTases_sf"/>
</dbReference>